<evidence type="ECO:0000256" key="1">
    <source>
        <dbReference type="SAM" id="Phobius"/>
    </source>
</evidence>
<feature type="transmembrane region" description="Helical" evidence="1">
    <location>
        <begin position="51"/>
        <end position="68"/>
    </location>
</feature>
<feature type="transmembrane region" description="Helical" evidence="1">
    <location>
        <begin position="121"/>
        <end position="141"/>
    </location>
</feature>
<organism evidence="2 3">
    <name type="scientific">Campylobacter corcagiensis</name>
    <dbReference type="NCBI Taxonomy" id="1448857"/>
    <lineage>
        <taxon>Bacteria</taxon>
        <taxon>Pseudomonadati</taxon>
        <taxon>Campylobacterota</taxon>
        <taxon>Epsilonproteobacteria</taxon>
        <taxon>Campylobacterales</taxon>
        <taxon>Campylobacteraceae</taxon>
        <taxon>Campylobacter</taxon>
    </lineage>
</organism>
<dbReference type="PIRSF" id="PIRSF015875">
    <property type="entry name" value="UCP015875"/>
    <property type="match status" value="1"/>
</dbReference>
<gene>
    <name evidence="2" type="ORF">IMC76_01940</name>
</gene>
<feature type="transmembrane region" description="Helical" evidence="1">
    <location>
        <begin position="6"/>
        <end position="30"/>
    </location>
</feature>
<dbReference type="OrthoDB" id="5329957at2"/>
<dbReference type="InterPro" id="IPR007418">
    <property type="entry name" value="DUF474"/>
</dbReference>
<sequence>MYFCFLVIHIFCAITFVGYLFFDVCILPFAKKSIDEKILVDVKKAYTKGSAAVFGTAFLLLLISGVYLGSHYIGFDKGFFSSNFQTLLSLKIITLFLLIIITFISVFYVRFLKKPDPFGKYSHLIGLILCFIIVFLAKAMWYF</sequence>
<keyword evidence="1" id="KW-1133">Transmembrane helix</keyword>
<dbReference type="RefSeq" id="WP_025803162.1">
    <property type="nucleotide sequence ID" value="NZ_CP053842.1"/>
</dbReference>
<accession>A0A7M1LHY6</accession>
<keyword evidence="1" id="KW-0472">Membrane</keyword>
<evidence type="ECO:0000313" key="3">
    <source>
        <dbReference type="Proteomes" id="UP000594749"/>
    </source>
</evidence>
<dbReference type="EMBL" id="CP063078">
    <property type="protein sequence ID" value="QOQ87594.1"/>
    <property type="molecule type" value="Genomic_DNA"/>
</dbReference>
<name>A0A7M1LHY6_9BACT</name>
<proteinExistence type="predicted"/>
<dbReference type="Proteomes" id="UP000594749">
    <property type="component" value="Chromosome"/>
</dbReference>
<protein>
    <submittedName>
        <fullName evidence="2">Trehalose-6-phosphate synthase</fullName>
    </submittedName>
</protein>
<dbReference type="AlphaFoldDB" id="A0A7M1LHY6"/>
<keyword evidence="1" id="KW-0812">Transmembrane</keyword>
<reference evidence="2 3" key="1">
    <citation type="submission" date="2020-10" db="EMBL/GenBank/DDBJ databases">
        <title>Campylobacter and Helicobacter PacBio genomes.</title>
        <authorList>
            <person name="Lane C."/>
        </authorList>
    </citation>
    <scope>NUCLEOTIDE SEQUENCE [LARGE SCALE GENOMIC DNA]</scope>
    <source>
        <strain evidence="2 3">2016D-0077</strain>
    </source>
</reference>
<evidence type="ECO:0000313" key="2">
    <source>
        <dbReference type="EMBL" id="QOQ87594.1"/>
    </source>
</evidence>
<feature type="transmembrane region" description="Helical" evidence="1">
    <location>
        <begin position="88"/>
        <end position="109"/>
    </location>
</feature>
<keyword evidence="3" id="KW-1185">Reference proteome</keyword>